<dbReference type="EMBL" id="MVII01000019">
    <property type="protein sequence ID" value="ORB55217.1"/>
    <property type="molecule type" value="Genomic_DNA"/>
</dbReference>
<sequence>MSDLDQLEIEVADEYFALVAERTSADVLNSLVLSRRVDWSGQVLSQRVGDDMQFPREQWVVLPARRTVTLLLVRRVITLLHDKPNHPQAAELYHQLGFLWLYGGKTRLV</sequence>
<proteinExistence type="predicted"/>
<comment type="caution">
    <text evidence="1">The sequence shown here is derived from an EMBL/GenBank/DDBJ whole genome shotgun (WGS) entry which is preliminary data.</text>
</comment>
<gene>
    <name evidence="1" type="ORF">BST43_15195</name>
</gene>
<organism evidence="1 2">
    <name type="scientific">Mycobacteroides saopaulense</name>
    <dbReference type="NCBI Taxonomy" id="1578165"/>
    <lineage>
        <taxon>Bacteria</taxon>
        <taxon>Bacillati</taxon>
        <taxon>Actinomycetota</taxon>
        <taxon>Actinomycetes</taxon>
        <taxon>Mycobacteriales</taxon>
        <taxon>Mycobacteriaceae</taxon>
        <taxon>Mycobacteroides</taxon>
    </lineage>
</organism>
<name>A0A1X0J1N2_9MYCO</name>
<dbReference type="Proteomes" id="UP000192434">
    <property type="component" value="Unassembled WGS sequence"/>
</dbReference>
<dbReference type="AlphaFoldDB" id="A0A1X0J1N2"/>
<evidence type="ECO:0000313" key="2">
    <source>
        <dbReference type="Proteomes" id="UP000192434"/>
    </source>
</evidence>
<dbReference type="RefSeq" id="WP_083017330.1">
    <property type="nucleotide sequence ID" value="NZ_MVII01000019.1"/>
</dbReference>
<accession>A0A1X0J1N2</accession>
<protein>
    <submittedName>
        <fullName evidence="1">Uncharacterized protein</fullName>
    </submittedName>
</protein>
<evidence type="ECO:0000313" key="1">
    <source>
        <dbReference type="EMBL" id="ORB55217.1"/>
    </source>
</evidence>
<reference evidence="1 2" key="1">
    <citation type="submission" date="2016-12" db="EMBL/GenBank/DDBJ databases">
        <title>The new phylogeny of genus Mycobacterium.</title>
        <authorList>
            <person name="Tortoli E."/>
            <person name="Trovato A."/>
            <person name="Cirillo D.M."/>
        </authorList>
    </citation>
    <scope>NUCLEOTIDE SEQUENCE [LARGE SCALE GENOMIC DNA]</scope>
    <source>
        <strain evidence="1 2">CCUG 66554</strain>
    </source>
</reference>